<keyword evidence="2" id="KW-1185">Reference proteome</keyword>
<feature type="domain" description="BTB" evidence="1">
    <location>
        <begin position="7"/>
        <end position="75"/>
    </location>
</feature>
<dbReference type="InterPro" id="IPR000210">
    <property type="entry name" value="BTB/POZ_dom"/>
</dbReference>
<dbReference type="InterPro" id="IPR003131">
    <property type="entry name" value="T1-type_BTB"/>
</dbReference>
<evidence type="ECO:0000313" key="3">
    <source>
        <dbReference type="WBParaSite" id="ACRNAN_scaffold7918.g10412.t1"/>
    </source>
</evidence>
<dbReference type="Pfam" id="PF02214">
    <property type="entry name" value="BTB_2"/>
    <property type="match status" value="1"/>
</dbReference>
<dbReference type="InterPro" id="IPR045068">
    <property type="entry name" value="BACURD1-3"/>
</dbReference>
<dbReference type="AlphaFoldDB" id="A0A914EFC8"/>
<protein>
    <submittedName>
        <fullName evidence="3">BTB domain-containing protein</fullName>
    </submittedName>
</protein>
<dbReference type="WBParaSite" id="ACRNAN_scaffold7918.g10412.t1">
    <property type="protein sequence ID" value="ACRNAN_scaffold7918.g10412.t1"/>
    <property type="gene ID" value="ACRNAN_scaffold7918.g10412"/>
</dbReference>
<dbReference type="PANTHER" id="PTHR11145">
    <property type="entry name" value="BTB/POZ DOMAIN-CONTAINING ADAPTER FOR CUL3-MEDIATED RHOA DEGRADATION PROTEIN FAMILY MEMBER"/>
    <property type="match status" value="1"/>
</dbReference>
<dbReference type="SMART" id="SM00225">
    <property type="entry name" value="BTB"/>
    <property type="match status" value="1"/>
</dbReference>
<organism evidence="2 3">
    <name type="scientific">Acrobeloides nanus</name>
    <dbReference type="NCBI Taxonomy" id="290746"/>
    <lineage>
        <taxon>Eukaryota</taxon>
        <taxon>Metazoa</taxon>
        <taxon>Ecdysozoa</taxon>
        <taxon>Nematoda</taxon>
        <taxon>Chromadorea</taxon>
        <taxon>Rhabditida</taxon>
        <taxon>Tylenchina</taxon>
        <taxon>Cephalobomorpha</taxon>
        <taxon>Cephaloboidea</taxon>
        <taxon>Cephalobidae</taxon>
        <taxon>Acrobeloides</taxon>
    </lineage>
</organism>
<dbReference type="PROSITE" id="PS50097">
    <property type="entry name" value="BTB"/>
    <property type="match status" value="1"/>
</dbReference>
<evidence type="ECO:0000259" key="1">
    <source>
        <dbReference type="PROSITE" id="PS50097"/>
    </source>
</evidence>
<dbReference type="GO" id="GO:0051260">
    <property type="term" value="P:protein homooligomerization"/>
    <property type="evidence" value="ECO:0007669"/>
    <property type="project" value="InterPro"/>
</dbReference>
<reference evidence="3" key="1">
    <citation type="submission" date="2022-11" db="UniProtKB">
        <authorList>
            <consortium name="WormBaseParasite"/>
        </authorList>
    </citation>
    <scope>IDENTIFICATION</scope>
</reference>
<proteinExistence type="predicted"/>
<name>A0A914EFC8_9BILA</name>
<dbReference type="SUPFAM" id="SSF54695">
    <property type="entry name" value="POZ domain"/>
    <property type="match status" value="1"/>
</dbReference>
<dbReference type="Proteomes" id="UP000887540">
    <property type="component" value="Unplaced"/>
</dbReference>
<dbReference type="PANTHER" id="PTHR11145:SF8">
    <property type="entry name" value="RE57120P"/>
    <property type="match status" value="1"/>
</dbReference>
<dbReference type="Gene3D" id="3.30.710.10">
    <property type="entry name" value="Potassium Channel Kv1.1, Chain A"/>
    <property type="match status" value="1"/>
</dbReference>
<accession>A0A914EFC8</accession>
<dbReference type="InterPro" id="IPR011333">
    <property type="entry name" value="SKP1/BTB/POZ_sf"/>
</dbReference>
<evidence type="ECO:0000313" key="2">
    <source>
        <dbReference type="Proteomes" id="UP000887540"/>
    </source>
</evidence>
<sequence length="253" mass="29176">MVPEANKPIKLNVGGYFFYTSFGTLTKYDSMLNRLVSGDLQSERDDNGFIFIDRDGKEFDQILNFLRDGYITNFSNKDLHALKAEATFYQLQPLIDLCSSCMETYDNEVVKNSFQNSFIGTSDRLKKVVASNDPSIVLFYNEMHLRDKNDHERTKRKFVLASLYLNRLSTLLPKFRFYQSVLKDPDDEVLIFVFYRGEGVKQVLVDLDEKYTVELSEAVAKIVAELNSKESYARPKKLSLLSSLIRSLSFNNN</sequence>